<proteinExistence type="predicted"/>
<gene>
    <name evidence="1" type="ORF">GCM10010960_06720</name>
</gene>
<reference evidence="1" key="1">
    <citation type="journal article" date="2014" name="Int. J. Syst. Evol. Microbiol.">
        <title>Complete genome sequence of Corynebacterium casei LMG S-19264T (=DSM 44701T), isolated from a smear-ripened cheese.</title>
        <authorList>
            <consortium name="US DOE Joint Genome Institute (JGI-PGF)"/>
            <person name="Walter F."/>
            <person name="Albersmeier A."/>
            <person name="Kalinowski J."/>
            <person name="Ruckert C."/>
        </authorList>
    </citation>
    <scope>NUCLEOTIDE SEQUENCE</scope>
    <source>
        <strain evidence="1">CGMCC 1.12726</strain>
    </source>
</reference>
<dbReference type="Proteomes" id="UP000632858">
    <property type="component" value="Unassembled WGS sequence"/>
</dbReference>
<comment type="caution">
    <text evidence="1">The sequence shown here is derived from an EMBL/GenBank/DDBJ whole genome shotgun (WGS) entry which is preliminary data.</text>
</comment>
<dbReference type="AlphaFoldDB" id="A0A917CFM2"/>
<protein>
    <submittedName>
        <fullName evidence="1">Uncharacterized protein</fullName>
    </submittedName>
</protein>
<name>A0A917CFM2_9GAMM</name>
<evidence type="ECO:0000313" key="2">
    <source>
        <dbReference type="Proteomes" id="UP000632858"/>
    </source>
</evidence>
<accession>A0A917CFM2</accession>
<organism evidence="1 2">
    <name type="scientific">Arenimonas maotaiensis</name>
    <dbReference type="NCBI Taxonomy" id="1446479"/>
    <lineage>
        <taxon>Bacteria</taxon>
        <taxon>Pseudomonadati</taxon>
        <taxon>Pseudomonadota</taxon>
        <taxon>Gammaproteobacteria</taxon>
        <taxon>Lysobacterales</taxon>
        <taxon>Lysobacteraceae</taxon>
        <taxon>Arenimonas</taxon>
    </lineage>
</organism>
<sequence length="98" mass="10472">MFDAIARQRLQAMGFTLYVPAVAPPAVVSPPIAPAPIAVPVTPPAAAAPPIPFWDSALGRNIRRHAAGVDLAAIMLPSDPVRAKKSLWRAIQAHRRPR</sequence>
<reference evidence="1" key="2">
    <citation type="submission" date="2020-09" db="EMBL/GenBank/DDBJ databases">
        <authorList>
            <person name="Sun Q."/>
            <person name="Zhou Y."/>
        </authorList>
    </citation>
    <scope>NUCLEOTIDE SEQUENCE</scope>
    <source>
        <strain evidence="1">CGMCC 1.12726</strain>
    </source>
</reference>
<dbReference type="EMBL" id="BMFO01000001">
    <property type="protein sequence ID" value="GGF87422.1"/>
    <property type="molecule type" value="Genomic_DNA"/>
</dbReference>
<keyword evidence="2" id="KW-1185">Reference proteome</keyword>
<evidence type="ECO:0000313" key="1">
    <source>
        <dbReference type="EMBL" id="GGF87422.1"/>
    </source>
</evidence>